<dbReference type="EMBL" id="KC246795">
    <property type="protein sequence ID" value="AHF24501.1"/>
    <property type="molecule type" value="Genomic_DNA"/>
</dbReference>
<dbReference type="AlphaFoldDB" id="W0FI91"/>
<dbReference type="InterPro" id="IPR000944">
    <property type="entry name" value="Tscrpt_reg_Rrf2"/>
</dbReference>
<name>W0FI91_9BACT</name>
<dbReference type="FunFam" id="1.10.10.10:FF:000138">
    <property type="entry name" value="Rrf2 family transcriptional regulator"/>
    <property type="match status" value="1"/>
</dbReference>
<organism evidence="1">
    <name type="scientific">uncultured bacterium Contig26</name>
    <dbReference type="NCBI Taxonomy" id="1393545"/>
    <lineage>
        <taxon>Bacteria</taxon>
        <taxon>environmental samples</taxon>
    </lineage>
</organism>
<dbReference type="GO" id="GO:0003700">
    <property type="term" value="F:DNA-binding transcription factor activity"/>
    <property type="evidence" value="ECO:0007669"/>
    <property type="project" value="TreeGrafter"/>
</dbReference>
<accession>W0FI91</accession>
<reference evidence="1" key="1">
    <citation type="journal article" date="2013" name="PLoS ONE">
        <title>Metagenomic insights into the carbohydrate-active enzymes carried by the microorganisms adhering to solid digesta in the rumen of cows.</title>
        <authorList>
            <person name="Wang L."/>
            <person name="Hatem A."/>
            <person name="Catalyurek U.V."/>
            <person name="Morrison M."/>
            <person name="Yu Z."/>
        </authorList>
    </citation>
    <scope>NUCLEOTIDE SEQUENCE</scope>
</reference>
<dbReference type="InterPro" id="IPR036388">
    <property type="entry name" value="WH-like_DNA-bd_sf"/>
</dbReference>
<dbReference type="PANTHER" id="PTHR33221">
    <property type="entry name" value="WINGED HELIX-TURN-HELIX TRANSCRIPTIONAL REGULATOR, RRF2 FAMILY"/>
    <property type="match status" value="1"/>
</dbReference>
<dbReference type="PANTHER" id="PTHR33221:SF15">
    <property type="entry name" value="HTH-TYPE TRANSCRIPTIONAL REGULATOR YWGB-RELATED"/>
    <property type="match status" value="1"/>
</dbReference>
<protein>
    <submittedName>
        <fullName evidence="1">Rrf2 family transcriptional regulator</fullName>
    </submittedName>
</protein>
<sequence>MRVRIPSATFWKGRKKQQPIAAADTGILPVSVFYWKQRQRGKKFDVTVDITTERRYFISADVTINITTEPKYLRQVIPVREESRMQISSRFTIALHIFACVDTFEDQYKVTSEFLASSINTNPVIIRKILSQLKNAGLITVARGTGGIALTRPKADISFFDVYEAIEPVEKGDLFHFHEGPNPDCPVGRNIHALLDGKLGAIQSAMETEMKKYTMADIHAGMQELLEKES</sequence>
<proteinExistence type="predicted"/>
<dbReference type="SUPFAM" id="SSF46785">
    <property type="entry name" value="Winged helix' DNA-binding domain"/>
    <property type="match status" value="1"/>
</dbReference>
<dbReference type="PROSITE" id="PS51197">
    <property type="entry name" value="HTH_RRF2_2"/>
    <property type="match status" value="1"/>
</dbReference>
<evidence type="ECO:0000313" key="1">
    <source>
        <dbReference type="EMBL" id="AHF24501.1"/>
    </source>
</evidence>
<dbReference type="Pfam" id="PF02082">
    <property type="entry name" value="Rrf2"/>
    <property type="match status" value="1"/>
</dbReference>
<dbReference type="InterPro" id="IPR036390">
    <property type="entry name" value="WH_DNA-bd_sf"/>
</dbReference>
<dbReference type="Gene3D" id="1.10.10.10">
    <property type="entry name" value="Winged helix-like DNA-binding domain superfamily/Winged helix DNA-binding domain"/>
    <property type="match status" value="1"/>
</dbReference>
<dbReference type="GO" id="GO:0005829">
    <property type="term" value="C:cytosol"/>
    <property type="evidence" value="ECO:0007669"/>
    <property type="project" value="TreeGrafter"/>
</dbReference>